<dbReference type="RefSeq" id="WP_076195837.1">
    <property type="nucleotide sequence ID" value="NZ_CP019236.1"/>
</dbReference>
<gene>
    <name evidence="2" type="ORF">RD110_00950</name>
</gene>
<accession>A0A1P8JQC5</accession>
<dbReference type="InterPro" id="IPR052164">
    <property type="entry name" value="Anthracycline_SecMetBiosynth"/>
</dbReference>
<dbReference type="Pfam" id="PF22677">
    <property type="entry name" value="Ble-like_N"/>
    <property type="match status" value="1"/>
</dbReference>
<dbReference type="InterPro" id="IPR037523">
    <property type="entry name" value="VOC_core"/>
</dbReference>
<sequence length="129" mass="14004">MSNPHAISWFEIPVRDLDRAQNFYETVLRKTLLRQQFPMGDKVYPLAIFPATEHGTKGCLMSGHDTLASSTEGSLVYLDCGDSIDAAITRCRQAGGMLLKAKTALPPGMGCFAHIQDLEGNRVGLHAAA</sequence>
<evidence type="ECO:0000259" key="1">
    <source>
        <dbReference type="PROSITE" id="PS51819"/>
    </source>
</evidence>
<dbReference type="PROSITE" id="PS51819">
    <property type="entry name" value="VOC"/>
    <property type="match status" value="1"/>
</dbReference>
<evidence type="ECO:0000313" key="3">
    <source>
        <dbReference type="Proteomes" id="UP000186609"/>
    </source>
</evidence>
<protein>
    <recommendedName>
        <fullName evidence="1">VOC domain-containing protein</fullName>
    </recommendedName>
</protein>
<dbReference type="CDD" id="cd07247">
    <property type="entry name" value="SgaA_N_like"/>
    <property type="match status" value="1"/>
</dbReference>
<evidence type="ECO:0000313" key="2">
    <source>
        <dbReference type="EMBL" id="APW35954.1"/>
    </source>
</evidence>
<dbReference type="OrthoDB" id="8776491at2"/>
<dbReference type="STRING" id="1842727.RD110_00950"/>
<dbReference type="InterPro" id="IPR029068">
    <property type="entry name" value="Glyas_Bleomycin-R_OHBP_Dase"/>
</dbReference>
<dbReference type="Gene3D" id="3.10.180.10">
    <property type="entry name" value="2,3-Dihydroxybiphenyl 1,2-Dioxygenase, domain 1"/>
    <property type="match status" value="1"/>
</dbReference>
<dbReference type="PANTHER" id="PTHR33993">
    <property type="entry name" value="GLYOXALASE-RELATED"/>
    <property type="match status" value="1"/>
</dbReference>
<dbReference type="Proteomes" id="UP000186609">
    <property type="component" value="Chromosome"/>
</dbReference>
<reference evidence="2 3" key="1">
    <citation type="submission" date="2017-01" db="EMBL/GenBank/DDBJ databases">
        <authorList>
            <person name="Mah S.A."/>
            <person name="Swanson W.J."/>
            <person name="Moy G.W."/>
            <person name="Vacquier V.D."/>
        </authorList>
    </citation>
    <scope>NUCLEOTIDE SEQUENCE [LARGE SCALE GENOMIC DNA]</scope>
    <source>
        <strain evidence="2 3">DCY110</strain>
    </source>
</reference>
<name>A0A1P8JQC5_9BURK</name>
<dbReference type="PANTHER" id="PTHR33993:SF2">
    <property type="entry name" value="VOC DOMAIN-CONTAINING PROTEIN"/>
    <property type="match status" value="1"/>
</dbReference>
<dbReference type="SUPFAM" id="SSF54593">
    <property type="entry name" value="Glyoxalase/Bleomycin resistance protein/Dihydroxybiphenyl dioxygenase"/>
    <property type="match status" value="1"/>
</dbReference>
<dbReference type="KEGG" id="rhy:RD110_00950"/>
<proteinExistence type="predicted"/>
<feature type="domain" description="VOC" evidence="1">
    <location>
        <begin position="6"/>
        <end position="128"/>
    </location>
</feature>
<keyword evidence="3" id="KW-1185">Reference proteome</keyword>
<dbReference type="AlphaFoldDB" id="A0A1P8JQC5"/>
<dbReference type="InterPro" id="IPR053863">
    <property type="entry name" value="Glyoxy/Ble-like_N"/>
</dbReference>
<dbReference type="EMBL" id="CP019236">
    <property type="protein sequence ID" value="APW35954.1"/>
    <property type="molecule type" value="Genomic_DNA"/>
</dbReference>
<organism evidence="2 3">
    <name type="scientific">Rhodoferax koreensis</name>
    <dbReference type="NCBI Taxonomy" id="1842727"/>
    <lineage>
        <taxon>Bacteria</taxon>
        <taxon>Pseudomonadati</taxon>
        <taxon>Pseudomonadota</taxon>
        <taxon>Betaproteobacteria</taxon>
        <taxon>Burkholderiales</taxon>
        <taxon>Comamonadaceae</taxon>
        <taxon>Rhodoferax</taxon>
    </lineage>
</organism>